<name>A0ABP8VM11_9PSEU</name>
<sequence length="113" mass="12571">MCFGNPGTSEMHFVAALDGVARSVSAWLYRPADFGELSRDVATAIAATRGFGDDRCLRCGRDGRRRGRPFLVGRRGTRCRGAALPAGDRSPKWRAQRVSDHRLTPTVWARRRL</sequence>
<evidence type="ECO:0000313" key="2">
    <source>
        <dbReference type="Proteomes" id="UP001500192"/>
    </source>
</evidence>
<organism evidence="1 2">
    <name type="scientific">Amycolatopsis dongchuanensis</name>
    <dbReference type="NCBI Taxonomy" id="1070866"/>
    <lineage>
        <taxon>Bacteria</taxon>
        <taxon>Bacillati</taxon>
        <taxon>Actinomycetota</taxon>
        <taxon>Actinomycetes</taxon>
        <taxon>Pseudonocardiales</taxon>
        <taxon>Pseudonocardiaceae</taxon>
        <taxon>Amycolatopsis</taxon>
    </lineage>
</organism>
<proteinExistence type="predicted"/>
<gene>
    <name evidence="1" type="ORF">GCM10023214_70620</name>
</gene>
<reference evidence="2" key="1">
    <citation type="journal article" date="2019" name="Int. J. Syst. Evol. Microbiol.">
        <title>The Global Catalogue of Microorganisms (GCM) 10K type strain sequencing project: providing services to taxonomists for standard genome sequencing and annotation.</title>
        <authorList>
            <consortium name="The Broad Institute Genomics Platform"/>
            <consortium name="The Broad Institute Genome Sequencing Center for Infectious Disease"/>
            <person name="Wu L."/>
            <person name="Ma J."/>
        </authorList>
    </citation>
    <scope>NUCLEOTIDE SEQUENCE [LARGE SCALE GENOMIC DNA]</scope>
    <source>
        <strain evidence="2">JCM 18054</strain>
    </source>
</reference>
<keyword evidence="2" id="KW-1185">Reference proteome</keyword>
<dbReference type="Proteomes" id="UP001500192">
    <property type="component" value="Unassembled WGS sequence"/>
</dbReference>
<dbReference type="EMBL" id="BAABIB010000150">
    <property type="protein sequence ID" value="GAA4666772.1"/>
    <property type="molecule type" value="Genomic_DNA"/>
</dbReference>
<evidence type="ECO:0000313" key="1">
    <source>
        <dbReference type="EMBL" id="GAA4666772.1"/>
    </source>
</evidence>
<comment type="caution">
    <text evidence="1">The sequence shown here is derived from an EMBL/GenBank/DDBJ whole genome shotgun (WGS) entry which is preliminary data.</text>
</comment>
<accession>A0ABP8VM11</accession>
<protein>
    <submittedName>
        <fullName evidence="1">Uncharacterized protein</fullName>
    </submittedName>
</protein>